<dbReference type="GO" id="GO:0043024">
    <property type="term" value="F:ribosomal small subunit binding"/>
    <property type="evidence" value="ECO:0007669"/>
    <property type="project" value="TreeGrafter"/>
</dbReference>
<keyword evidence="2 3" id="KW-0810">Translation regulation</keyword>
<keyword evidence="1 3" id="KW-0963">Cytoplasm</keyword>
<comment type="subunit">
    <text evidence="3">Interacts with 100S ribosomes.</text>
</comment>
<dbReference type="InterPro" id="IPR032528">
    <property type="entry name" value="Ribosom_S30AE_C"/>
</dbReference>
<evidence type="ECO:0000259" key="5">
    <source>
        <dbReference type="Pfam" id="PF16321"/>
    </source>
</evidence>
<evidence type="ECO:0000256" key="3">
    <source>
        <dbReference type="HAMAP-Rule" id="MF_00839"/>
    </source>
</evidence>
<dbReference type="EMBL" id="CP024915">
    <property type="protein sequence ID" value="AUZ87541.1"/>
    <property type="molecule type" value="Genomic_DNA"/>
</dbReference>
<proteinExistence type="inferred from homology"/>
<evidence type="ECO:0000256" key="2">
    <source>
        <dbReference type="ARBA" id="ARBA00022845"/>
    </source>
</evidence>
<organism evidence="6 7">
    <name type="scientific">Arthrobacter agilis</name>
    <dbReference type="NCBI Taxonomy" id="37921"/>
    <lineage>
        <taxon>Bacteria</taxon>
        <taxon>Bacillati</taxon>
        <taxon>Actinomycetota</taxon>
        <taxon>Actinomycetes</taxon>
        <taxon>Micrococcales</taxon>
        <taxon>Micrococcaceae</taxon>
        <taxon>Arthrobacter</taxon>
    </lineage>
</organism>
<dbReference type="InterPro" id="IPR036567">
    <property type="entry name" value="RHF-like"/>
</dbReference>
<dbReference type="NCBIfam" id="TIGR00741">
    <property type="entry name" value="yfiA"/>
    <property type="match status" value="1"/>
</dbReference>
<feature type="domain" description="Sigma 54 modulation/S30EA ribosomal protein C-terminal" evidence="5">
    <location>
        <begin position="165"/>
        <end position="219"/>
    </location>
</feature>
<accession>A0A2L0UE68</accession>
<dbReference type="RefSeq" id="WP_208741562.1">
    <property type="nucleotide sequence ID" value="NZ_CP024915.1"/>
</dbReference>
<dbReference type="PANTHER" id="PTHR33231">
    <property type="entry name" value="30S RIBOSOMAL PROTEIN"/>
    <property type="match status" value="1"/>
</dbReference>
<evidence type="ECO:0000313" key="7">
    <source>
        <dbReference type="Proteomes" id="UP000239187"/>
    </source>
</evidence>
<dbReference type="InterPro" id="IPR050574">
    <property type="entry name" value="HPF/YfiA_ribosome-assoc"/>
</dbReference>
<sequence>MEFVINGRNLAVSDRFREYATEKIDKIEQLGDKVQRVDAKITKEPSARMADTSLTVELTVLCKGPVIRAEASAADKFAAFDLAYGKLLERLRRARDRRKVHHGRHTPVAVRVATADLEPADPAQPIYLETPVIEPTSHEPVPQPATEPEDVDAYSTPDDVPAGDSPVLIRRKVFSGTPMTLDDAVDNMELVGHAFYLFVDSATGAPSVVYRRQGWTYGVITLDSKCAEGTEEPHEELLAYRAKEAASA</sequence>
<dbReference type="InterPro" id="IPR038416">
    <property type="entry name" value="Ribosom_S30AE_C_sf"/>
</dbReference>
<dbReference type="HAMAP" id="MF_00839">
    <property type="entry name" value="HPF"/>
    <property type="match status" value="1"/>
</dbReference>
<dbReference type="InterPro" id="IPR003489">
    <property type="entry name" value="RHF/RaiA"/>
</dbReference>
<dbReference type="GO" id="GO:0045900">
    <property type="term" value="P:negative regulation of translational elongation"/>
    <property type="evidence" value="ECO:0007669"/>
    <property type="project" value="TreeGrafter"/>
</dbReference>
<feature type="region of interest" description="Disordered" evidence="4">
    <location>
        <begin position="134"/>
        <end position="162"/>
    </location>
</feature>
<dbReference type="FunFam" id="3.30.505.50:FF:000002">
    <property type="entry name" value="Ribosome hibernation promoting factor"/>
    <property type="match status" value="1"/>
</dbReference>
<dbReference type="Proteomes" id="UP000239187">
    <property type="component" value="Chromosome"/>
</dbReference>
<gene>
    <name evidence="6" type="primary">raiA</name>
    <name evidence="3" type="synonym">hpf</name>
    <name evidence="6" type="ORF">CVO76_07785</name>
</gene>
<protein>
    <recommendedName>
        <fullName evidence="3">Ribosome hibernation promoting factor</fullName>
        <shortName evidence="3">HPF</shortName>
    </recommendedName>
</protein>
<comment type="subcellular location">
    <subcellularLocation>
        <location evidence="3">Cytoplasm</location>
    </subcellularLocation>
</comment>
<comment type="similarity">
    <text evidence="3">Belongs to the HPF/YfiA ribosome-associated protein family. Long HPF subfamily.</text>
</comment>
<evidence type="ECO:0000313" key="6">
    <source>
        <dbReference type="EMBL" id="AUZ87541.1"/>
    </source>
</evidence>
<dbReference type="Gene3D" id="3.30.505.50">
    <property type="entry name" value="Sigma 54 modulation/S30EA ribosomal protein, C-terminal domain"/>
    <property type="match status" value="1"/>
</dbReference>
<reference evidence="6 7" key="1">
    <citation type="submission" date="2017-11" db="EMBL/GenBank/DDBJ databases">
        <title>Draft genome of Arthrobacter agilis strain UMCV2, a plant growth-promoting rhizobacterium and biocontrol capacity of phytopathogenic fungi.</title>
        <authorList>
            <person name="Martinez-Camara R."/>
            <person name="Santoyo G."/>
            <person name="Moreno-Hagelsieb G."/>
            <person name="Valencia-Cantero E."/>
        </authorList>
    </citation>
    <scope>NUCLEOTIDE SEQUENCE [LARGE SCALE GENOMIC DNA]</scope>
    <source>
        <strain evidence="6 7">UMCV2</strain>
    </source>
</reference>
<dbReference type="GO" id="GO:0022627">
    <property type="term" value="C:cytosolic small ribosomal subunit"/>
    <property type="evidence" value="ECO:0007669"/>
    <property type="project" value="TreeGrafter"/>
</dbReference>
<dbReference type="Gene3D" id="3.30.160.100">
    <property type="entry name" value="Ribosome hibernation promotion factor-like"/>
    <property type="match status" value="1"/>
</dbReference>
<evidence type="ECO:0000256" key="4">
    <source>
        <dbReference type="SAM" id="MobiDB-lite"/>
    </source>
</evidence>
<dbReference type="SUPFAM" id="SSF69754">
    <property type="entry name" value="Ribosome binding protein Y (YfiA homologue)"/>
    <property type="match status" value="1"/>
</dbReference>
<dbReference type="Pfam" id="PF02482">
    <property type="entry name" value="Ribosomal_S30AE"/>
    <property type="match status" value="1"/>
</dbReference>
<dbReference type="CDD" id="cd00552">
    <property type="entry name" value="RaiA"/>
    <property type="match status" value="1"/>
</dbReference>
<dbReference type="PANTHER" id="PTHR33231:SF1">
    <property type="entry name" value="30S RIBOSOMAL PROTEIN"/>
    <property type="match status" value="1"/>
</dbReference>
<evidence type="ECO:0000256" key="1">
    <source>
        <dbReference type="ARBA" id="ARBA00022490"/>
    </source>
</evidence>
<dbReference type="InterPro" id="IPR034694">
    <property type="entry name" value="HPF_long/plastid"/>
</dbReference>
<comment type="function">
    <text evidence="3">Required for dimerization of active 70S ribosomes into 100S ribosomes in stationary phase; 100S ribosomes are translationally inactive and sometimes present during exponential growth.</text>
</comment>
<name>A0A2L0UE68_9MICC</name>
<dbReference type="AlphaFoldDB" id="A0A2L0UE68"/>
<dbReference type="Pfam" id="PF16321">
    <property type="entry name" value="Ribosom_S30AE_C"/>
    <property type="match status" value="1"/>
</dbReference>